<evidence type="ECO:0000313" key="2">
    <source>
        <dbReference type="Proteomes" id="UP000199559"/>
    </source>
</evidence>
<gene>
    <name evidence="1" type="ORF">SAMN05443431_1162</name>
</gene>
<organism evidence="1 2">
    <name type="scientific">Olleya namhaensis</name>
    <dbReference type="NCBI Taxonomy" id="1144750"/>
    <lineage>
        <taxon>Bacteria</taxon>
        <taxon>Pseudomonadati</taxon>
        <taxon>Bacteroidota</taxon>
        <taxon>Flavobacteriia</taxon>
        <taxon>Flavobacteriales</taxon>
        <taxon>Flavobacteriaceae</taxon>
    </lineage>
</organism>
<protein>
    <submittedName>
        <fullName evidence="1">Uncharacterized protein</fullName>
    </submittedName>
</protein>
<dbReference type="STRING" id="1144750.SAMN05443431_1162"/>
<dbReference type="EMBL" id="FORM01000016">
    <property type="protein sequence ID" value="SFJ66978.1"/>
    <property type="molecule type" value="Genomic_DNA"/>
</dbReference>
<keyword evidence="2" id="KW-1185">Reference proteome</keyword>
<name>A0A1I3T763_9FLAO</name>
<reference evidence="2" key="1">
    <citation type="submission" date="2016-10" db="EMBL/GenBank/DDBJ databases">
        <authorList>
            <person name="Varghese N."/>
            <person name="Submissions S."/>
        </authorList>
    </citation>
    <scope>NUCLEOTIDE SEQUENCE [LARGE SCALE GENOMIC DNA]</scope>
    <source>
        <strain evidence="2">DSM 28881</strain>
    </source>
</reference>
<accession>A0A1I3T763</accession>
<dbReference type="Proteomes" id="UP000199559">
    <property type="component" value="Unassembled WGS sequence"/>
</dbReference>
<dbReference type="AlphaFoldDB" id="A0A1I3T763"/>
<evidence type="ECO:0000313" key="1">
    <source>
        <dbReference type="EMBL" id="SFJ66978.1"/>
    </source>
</evidence>
<dbReference type="RefSeq" id="WP_090842447.1">
    <property type="nucleotide sequence ID" value="NZ_FORM01000016.1"/>
</dbReference>
<proteinExistence type="predicted"/>
<sequence>MTNHELTFSKIKEFLESHFPERISEYEDGTHLTLDSKNDEESSIWIELDEDGQLTVGFGISHLHYDPKYDDLNKGFNDFLRFLTCKKRRIDYYKGKFPFKNEYEFENENGTWENYGTSLTWAFPFWKKTTKKTTNQNGFINITKIESEIEKIKSTMHNTV</sequence>